<accession>E1ZCJ4</accession>
<keyword evidence="8" id="KW-1185">Reference proteome</keyword>
<dbReference type="InterPro" id="IPR044890">
    <property type="entry name" value="TMEM14_sf"/>
</dbReference>
<protein>
    <recommendedName>
        <fullName evidence="9">Transmembrane protein 14C</fullName>
    </recommendedName>
</protein>
<comment type="similarity">
    <text evidence="2">Belongs to the TMEM14 family.</text>
</comment>
<gene>
    <name evidence="7" type="ORF">CHLNCDRAFT_145084</name>
</gene>
<dbReference type="KEGG" id="cvr:CHLNCDRAFT_145084"/>
<dbReference type="InParanoid" id="E1ZCJ4"/>
<dbReference type="EMBL" id="GL433842">
    <property type="protein sequence ID" value="EFN56253.1"/>
    <property type="molecule type" value="Genomic_DNA"/>
</dbReference>
<evidence type="ECO:0000256" key="1">
    <source>
        <dbReference type="ARBA" id="ARBA00004370"/>
    </source>
</evidence>
<proteinExistence type="inferred from homology"/>
<evidence type="ECO:0000256" key="2">
    <source>
        <dbReference type="ARBA" id="ARBA00007590"/>
    </source>
</evidence>
<dbReference type="Gene3D" id="1.10.10.1740">
    <property type="entry name" value="Transmembrane protein 14-like"/>
    <property type="match status" value="2"/>
</dbReference>
<dbReference type="AlphaFoldDB" id="E1ZCJ4"/>
<sequence length="77" mass="7918">MAALVAAGGISGYATRRSMPSLVAGLGIAALFASLALVSAMAPRYARTHKVWPAGLMALTGALSAIYQGLKTREWLA</sequence>
<dbReference type="GeneID" id="17355881"/>
<evidence type="ECO:0000313" key="7">
    <source>
        <dbReference type="EMBL" id="EFN56253.1"/>
    </source>
</evidence>
<comment type="subcellular location">
    <subcellularLocation>
        <location evidence="1">Membrane</location>
    </subcellularLocation>
</comment>
<keyword evidence="3 6" id="KW-0812">Transmembrane</keyword>
<dbReference type="RefSeq" id="XP_005848355.1">
    <property type="nucleotide sequence ID" value="XM_005848293.1"/>
</dbReference>
<dbReference type="GO" id="GO:0016020">
    <property type="term" value="C:membrane"/>
    <property type="evidence" value="ECO:0007669"/>
    <property type="project" value="UniProtKB-SubCell"/>
</dbReference>
<dbReference type="Pfam" id="PF03647">
    <property type="entry name" value="Tmemb_14"/>
    <property type="match status" value="1"/>
</dbReference>
<keyword evidence="4 6" id="KW-1133">Transmembrane helix</keyword>
<evidence type="ECO:0008006" key="9">
    <source>
        <dbReference type="Google" id="ProtNLM"/>
    </source>
</evidence>
<feature type="transmembrane region" description="Helical" evidence="6">
    <location>
        <begin position="20"/>
        <end position="39"/>
    </location>
</feature>
<feature type="transmembrane region" description="Helical" evidence="6">
    <location>
        <begin position="51"/>
        <end position="70"/>
    </location>
</feature>
<dbReference type="OMA" id="CATSALM"/>
<keyword evidence="5 6" id="KW-0472">Membrane</keyword>
<evidence type="ECO:0000256" key="6">
    <source>
        <dbReference type="SAM" id="Phobius"/>
    </source>
</evidence>
<organism evidence="8">
    <name type="scientific">Chlorella variabilis</name>
    <name type="common">Green alga</name>
    <dbReference type="NCBI Taxonomy" id="554065"/>
    <lineage>
        <taxon>Eukaryota</taxon>
        <taxon>Viridiplantae</taxon>
        <taxon>Chlorophyta</taxon>
        <taxon>core chlorophytes</taxon>
        <taxon>Trebouxiophyceae</taxon>
        <taxon>Chlorellales</taxon>
        <taxon>Chlorellaceae</taxon>
        <taxon>Chlorella clade</taxon>
        <taxon>Chlorella</taxon>
    </lineage>
</organism>
<dbReference type="InterPro" id="IPR005349">
    <property type="entry name" value="TMEM14"/>
</dbReference>
<dbReference type="OrthoDB" id="509805at2759"/>
<evidence type="ECO:0000256" key="3">
    <source>
        <dbReference type="ARBA" id="ARBA00022692"/>
    </source>
</evidence>
<dbReference type="Proteomes" id="UP000008141">
    <property type="component" value="Unassembled WGS sequence"/>
</dbReference>
<evidence type="ECO:0000256" key="5">
    <source>
        <dbReference type="ARBA" id="ARBA00023136"/>
    </source>
</evidence>
<evidence type="ECO:0000313" key="8">
    <source>
        <dbReference type="Proteomes" id="UP000008141"/>
    </source>
</evidence>
<name>E1ZCJ4_CHLVA</name>
<reference evidence="7 8" key="1">
    <citation type="journal article" date="2010" name="Plant Cell">
        <title>The Chlorella variabilis NC64A genome reveals adaptation to photosymbiosis, coevolution with viruses, and cryptic sex.</title>
        <authorList>
            <person name="Blanc G."/>
            <person name="Duncan G."/>
            <person name="Agarkova I."/>
            <person name="Borodovsky M."/>
            <person name="Gurnon J."/>
            <person name="Kuo A."/>
            <person name="Lindquist E."/>
            <person name="Lucas S."/>
            <person name="Pangilinan J."/>
            <person name="Polle J."/>
            <person name="Salamov A."/>
            <person name="Terry A."/>
            <person name="Yamada T."/>
            <person name="Dunigan D.D."/>
            <person name="Grigoriev I.V."/>
            <person name="Claverie J.M."/>
            <person name="Van Etten J.L."/>
        </authorList>
    </citation>
    <scope>NUCLEOTIDE SEQUENCE [LARGE SCALE GENOMIC DNA]</scope>
    <source>
        <strain evidence="7 8">NC64A</strain>
    </source>
</reference>
<evidence type="ECO:0000256" key="4">
    <source>
        <dbReference type="ARBA" id="ARBA00022989"/>
    </source>
</evidence>